<dbReference type="FunFam" id="1.10.640.10:FF:000008">
    <property type="entry name" value="Dual oxidase 1"/>
    <property type="match status" value="1"/>
</dbReference>
<keyword evidence="2" id="KW-0349">Heme</keyword>
<evidence type="ECO:0000313" key="3">
    <source>
        <dbReference type="EMBL" id="CAG6681237.1"/>
    </source>
</evidence>
<sequence length="625" mass="71206">MRPHETISSWLRGVMASMSSTKQLFGLFLVFFIINNYFETTVSEKFYSLTEKQRYDGWFNNLAHPEWGSVDGQMTRKTPPAYSDGVYMLAGMDRPSARTLSTLFMKGEDGMPSTKNRTALLAFFGQVVSSEIVMASESGCPIEMHEIEIDKCDEMYDKDCEGGKYIPFHRAGYDRTTGTSPNSPRQQINRVSSWIDGSFIYSTSEAWLNAMRSFANGTLLTDGSGKMPVKNTMRVPLFNNPVPHHLRTLSPERLYLLGDARSNQNPALLSFSILFFRWHNFIANQIEEKHPELSDEEIFQKTRRIVIASLQNVIAYEYLPAFLGRSLPPYTGYKMDVHPGISHVFQTAAFRFGHSLIPPGIYRRDEKCNFKATVKGDPAIRLCSNWWDSNMVMTYSTLEEMLMGMASQLAEKEDAVLCSDIRDKLFGPNEFSRRDLGALNIMRGRDNGLADYNTVRASFNLKKLKSWNDLEAINPSLFKEAHGKELLKRLKRSYRNSIDNIDLYIGGMLESHGGPGPLFTSIILDQFTRVRDADRFWFENTENGMFTPQEIAAIRKITLWDIIVNATDIGSDAIQKNVFFFNSTTDPCPQPVQLNASMMMPCSYLKGFDYFEVRIGKISVKNYPR</sequence>
<dbReference type="PRINTS" id="PR00457">
    <property type="entry name" value="ANPEROXIDASE"/>
</dbReference>
<dbReference type="InterPro" id="IPR037120">
    <property type="entry name" value="Haem_peroxidase_sf_animal"/>
</dbReference>
<dbReference type="PANTHER" id="PTHR11475">
    <property type="entry name" value="OXIDASE/PEROXIDASE"/>
    <property type="match status" value="1"/>
</dbReference>
<dbReference type="SUPFAM" id="SSF48113">
    <property type="entry name" value="Heme-dependent peroxidases"/>
    <property type="match status" value="1"/>
</dbReference>
<dbReference type="GO" id="GO:0004601">
    <property type="term" value="F:peroxidase activity"/>
    <property type="evidence" value="ECO:0007669"/>
    <property type="project" value="UniProtKB-KW"/>
</dbReference>
<dbReference type="PANTHER" id="PTHR11475:SF144">
    <property type="entry name" value="NAD(P)H OXIDASE (H2O2-FORMING)"/>
    <property type="match status" value="1"/>
</dbReference>
<protein>
    <submittedName>
        <fullName evidence="3">Dual oxidase</fullName>
    </submittedName>
</protein>
<accession>A0A8D8TBE3</accession>
<dbReference type="GO" id="GO:0020037">
    <property type="term" value="F:heme binding"/>
    <property type="evidence" value="ECO:0007669"/>
    <property type="project" value="InterPro"/>
</dbReference>
<keyword evidence="2" id="KW-0479">Metal-binding</keyword>
<reference evidence="3" key="1">
    <citation type="submission" date="2021-05" db="EMBL/GenBank/DDBJ databases">
        <authorList>
            <person name="Alioto T."/>
            <person name="Alioto T."/>
            <person name="Gomez Garrido J."/>
        </authorList>
    </citation>
    <scope>NUCLEOTIDE SEQUENCE</scope>
</reference>
<proteinExistence type="predicted"/>
<dbReference type="AlphaFoldDB" id="A0A8D8TBE3"/>
<dbReference type="SFLD" id="SFLDG01169">
    <property type="entry name" value="NADPH_oxidase_subgroup_(NOX)"/>
    <property type="match status" value="1"/>
</dbReference>
<keyword evidence="1" id="KW-0560">Oxidoreductase</keyword>
<dbReference type="InterPro" id="IPR034821">
    <property type="entry name" value="DUOX_peroxidase"/>
</dbReference>
<dbReference type="InterPro" id="IPR010255">
    <property type="entry name" value="Haem_peroxidase_sf"/>
</dbReference>
<dbReference type="Gene3D" id="1.10.640.10">
    <property type="entry name" value="Haem peroxidase domain superfamily, animal type"/>
    <property type="match status" value="1"/>
</dbReference>
<keyword evidence="1" id="KW-0575">Peroxidase</keyword>
<dbReference type="PROSITE" id="PS50292">
    <property type="entry name" value="PEROXIDASE_3"/>
    <property type="match status" value="1"/>
</dbReference>
<keyword evidence="2" id="KW-0408">Iron</keyword>
<dbReference type="InterPro" id="IPR019791">
    <property type="entry name" value="Haem_peroxidase_animal"/>
</dbReference>
<evidence type="ECO:0000256" key="1">
    <source>
        <dbReference type="ARBA" id="ARBA00022559"/>
    </source>
</evidence>
<dbReference type="CDD" id="cd09820">
    <property type="entry name" value="dual_peroxidase_like"/>
    <property type="match status" value="1"/>
</dbReference>
<evidence type="ECO:0000256" key="2">
    <source>
        <dbReference type="PIRSR" id="PIRSR619791-2"/>
    </source>
</evidence>
<name>A0A8D8TBE3_9HEMI</name>
<organism evidence="3">
    <name type="scientific">Cacopsylla melanoneura</name>
    <dbReference type="NCBI Taxonomy" id="428564"/>
    <lineage>
        <taxon>Eukaryota</taxon>
        <taxon>Metazoa</taxon>
        <taxon>Ecdysozoa</taxon>
        <taxon>Arthropoda</taxon>
        <taxon>Hexapoda</taxon>
        <taxon>Insecta</taxon>
        <taxon>Pterygota</taxon>
        <taxon>Neoptera</taxon>
        <taxon>Paraneoptera</taxon>
        <taxon>Hemiptera</taxon>
        <taxon>Sternorrhyncha</taxon>
        <taxon>Psylloidea</taxon>
        <taxon>Psyllidae</taxon>
        <taxon>Psyllinae</taxon>
        <taxon>Cacopsylla</taxon>
    </lineage>
</organism>
<dbReference type="GO" id="GO:0046872">
    <property type="term" value="F:metal ion binding"/>
    <property type="evidence" value="ECO:0007669"/>
    <property type="project" value="UniProtKB-KW"/>
</dbReference>
<dbReference type="EMBL" id="HBUF01254752">
    <property type="protein sequence ID" value="CAG6681238.1"/>
    <property type="molecule type" value="Transcribed_RNA"/>
</dbReference>
<dbReference type="Pfam" id="PF03098">
    <property type="entry name" value="An_peroxidase"/>
    <property type="match status" value="1"/>
</dbReference>
<feature type="binding site" description="axial binding residue" evidence="2">
    <location>
        <position position="354"/>
    </location>
    <ligand>
        <name>heme b</name>
        <dbReference type="ChEBI" id="CHEBI:60344"/>
    </ligand>
    <ligandPart>
        <name>Fe</name>
        <dbReference type="ChEBI" id="CHEBI:18248"/>
    </ligandPart>
</feature>
<dbReference type="GO" id="GO:0006979">
    <property type="term" value="P:response to oxidative stress"/>
    <property type="evidence" value="ECO:0007669"/>
    <property type="project" value="InterPro"/>
</dbReference>
<dbReference type="EMBL" id="HBUF01254751">
    <property type="protein sequence ID" value="CAG6681237.1"/>
    <property type="molecule type" value="Transcribed_RNA"/>
</dbReference>